<dbReference type="Proteomes" id="UP001345963">
    <property type="component" value="Unassembled WGS sequence"/>
</dbReference>
<proteinExistence type="predicted"/>
<protein>
    <submittedName>
        <fullName evidence="1">Uncharacterized protein</fullName>
    </submittedName>
</protein>
<accession>A0ABU7BH44</accession>
<dbReference type="EMBL" id="JAHUTI010051699">
    <property type="protein sequence ID" value="MED6249271.1"/>
    <property type="molecule type" value="Genomic_DNA"/>
</dbReference>
<comment type="caution">
    <text evidence="1">The sequence shown here is derived from an EMBL/GenBank/DDBJ whole genome shotgun (WGS) entry which is preliminary data.</text>
</comment>
<sequence length="130" mass="14503">MVVAASSCDDALEGTEDIGPLSNRAQSVFSLAQEQQRVFYGLDSYPGQFRLRDGAVRWRAAVVRRPGDVRVAWAVVVQQDSLAVHQLLILLQLRCHVLGTQLLDDAILAQVAVNSWVGWKMKEKVSQEER</sequence>
<name>A0ABU7BH44_9TELE</name>
<keyword evidence="2" id="KW-1185">Reference proteome</keyword>
<organism evidence="1 2">
    <name type="scientific">Ataeniobius toweri</name>
    <dbReference type="NCBI Taxonomy" id="208326"/>
    <lineage>
        <taxon>Eukaryota</taxon>
        <taxon>Metazoa</taxon>
        <taxon>Chordata</taxon>
        <taxon>Craniata</taxon>
        <taxon>Vertebrata</taxon>
        <taxon>Euteleostomi</taxon>
        <taxon>Actinopterygii</taxon>
        <taxon>Neopterygii</taxon>
        <taxon>Teleostei</taxon>
        <taxon>Neoteleostei</taxon>
        <taxon>Acanthomorphata</taxon>
        <taxon>Ovalentaria</taxon>
        <taxon>Atherinomorphae</taxon>
        <taxon>Cyprinodontiformes</taxon>
        <taxon>Goodeidae</taxon>
        <taxon>Ataeniobius</taxon>
    </lineage>
</organism>
<evidence type="ECO:0000313" key="1">
    <source>
        <dbReference type="EMBL" id="MED6249271.1"/>
    </source>
</evidence>
<gene>
    <name evidence="1" type="ORF">ATANTOWER_011712</name>
</gene>
<reference evidence="1 2" key="1">
    <citation type="submission" date="2021-07" db="EMBL/GenBank/DDBJ databases">
        <authorList>
            <person name="Palmer J.M."/>
        </authorList>
    </citation>
    <scope>NUCLEOTIDE SEQUENCE [LARGE SCALE GENOMIC DNA]</scope>
    <source>
        <strain evidence="1 2">AT_MEX2019</strain>
        <tissue evidence="1">Muscle</tissue>
    </source>
</reference>
<evidence type="ECO:0000313" key="2">
    <source>
        <dbReference type="Proteomes" id="UP001345963"/>
    </source>
</evidence>